<sequence>MQAIKCLLDLTNDCLENLEIQHPAIRFDSLALIADGASRQNKEDRRVKIRLKLDHEAQENGSFELHQTIQKLVPGSLLVSDIWIDPSGIAVLAPFPAKAAAVLQEKKLIKDIFGKILVECQGARTSFVIGSINKKIRCLDGMYDQMDGLLQKELAHFRDTVPIRVTGWTRRSQNDEPYGYFRICVPDLKAGKFPLRLHIFGEAISIQRIRKCGQIVVCSKCHDFQVARTCARSIKCQNRGMNAHDSSCDRSPKCLNCLGHHCSTDLLCPARSRYMNGVFVYPTGVQLKHIRAAGRREFLKVKKYEADNPSPSPSFKGAAETGITLSQVING</sequence>
<reference evidence="1 2" key="1">
    <citation type="submission" date="2017-10" db="EMBL/GenBank/DDBJ databases">
        <title>Development of genomic resources for the powdery mildew, Erysiphe pulchra.</title>
        <authorList>
            <person name="Wadl P.A."/>
            <person name="Mack B.M."/>
            <person name="Moore G."/>
            <person name="Beltz S.B."/>
        </authorList>
    </citation>
    <scope>NUCLEOTIDE SEQUENCE [LARGE SCALE GENOMIC DNA]</scope>
    <source>
        <strain evidence="1">Cflorida</strain>
    </source>
</reference>
<organism evidence="1 2">
    <name type="scientific">Erysiphe pulchra</name>
    <dbReference type="NCBI Taxonomy" id="225359"/>
    <lineage>
        <taxon>Eukaryota</taxon>
        <taxon>Fungi</taxon>
        <taxon>Dikarya</taxon>
        <taxon>Ascomycota</taxon>
        <taxon>Pezizomycotina</taxon>
        <taxon>Leotiomycetes</taxon>
        <taxon>Erysiphales</taxon>
        <taxon>Erysiphaceae</taxon>
        <taxon>Erysiphe</taxon>
    </lineage>
</organism>
<dbReference type="STRING" id="225359.A0A2S4PLU3"/>
<comment type="caution">
    <text evidence="1">The sequence shown here is derived from an EMBL/GenBank/DDBJ whole genome shotgun (WGS) entry which is preliminary data.</text>
</comment>
<dbReference type="OrthoDB" id="4842715at2759"/>
<gene>
    <name evidence="1" type="ORF">EPUL_006029</name>
</gene>
<accession>A0A2S4PLU3</accession>
<protein>
    <submittedName>
        <fullName evidence="1">Uncharacterized protein</fullName>
    </submittedName>
</protein>
<evidence type="ECO:0000313" key="2">
    <source>
        <dbReference type="Proteomes" id="UP000237438"/>
    </source>
</evidence>
<dbReference type="Proteomes" id="UP000237438">
    <property type="component" value="Unassembled WGS sequence"/>
</dbReference>
<dbReference type="AlphaFoldDB" id="A0A2S4PLU3"/>
<evidence type="ECO:0000313" key="1">
    <source>
        <dbReference type="EMBL" id="POS82987.1"/>
    </source>
</evidence>
<name>A0A2S4PLU3_9PEZI</name>
<keyword evidence="2" id="KW-1185">Reference proteome</keyword>
<dbReference type="EMBL" id="PEDP01002012">
    <property type="protein sequence ID" value="POS82987.1"/>
    <property type="molecule type" value="Genomic_DNA"/>
</dbReference>
<proteinExistence type="predicted"/>